<dbReference type="STRING" id="76731.RD2015_3809"/>
<sequence length="561" mass="61765">MFQRELARAHDLSRRGAYRDATDALERSLAVAADDRERVHILTALAHILPRQGDLQAALRRASEAVALARQTPGDGFEARLAEALTELSFVYAQFQMGRDAAQAAWQALAAARQAGDRVREAWALNRLAVSYAAMDQTEQACQDTLQALEIAQAQVDPHSPHGDRELLLSCLNNLAHFWLQAHGEALRNGDRTGAAEALAQAGPYAQRAATLVREEPNPFIIAVTLSNQVEQLLGSGDLVQAGGLIDEYEALAVRHGYAGMQRQARAQRALMGLRGDALAVDAAVATIQHLLSGQDPPPLPARMRRQMSLAMYQTCKARGDFAKALAAHEQLSELERQSARSAMALQTEAMLIRQEFEQAQARAEHALQDARRERERADHAEQEHSKLKRQADELGRMAHEDALTGLNNRRHAEFALPLLVERARQERKPIALGLLDVDFFKRVNDTWGHGMGDLVLQQVALCLRKQLRAADLLARVGGEEFMLVFVGVPASRALDICERLRAAIARHSWKDLAPNLQLTVSIGLSTAEAPQQPQLLVEMADQALYAAKHGGRNRVHAMSC</sequence>
<dbReference type="Proteomes" id="UP000060699">
    <property type="component" value="Chromosome"/>
</dbReference>
<dbReference type="GO" id="GO:0005886">
    <property type="term" value="C:plasma membrane"/>
    <property type="evidence" value="ECO:0007669"/>
    <property type="project" value="TreeGrafter"/>
</dbReference>
<name>A0A0U3N261_9BURK</name>
<keyword evidence="4" id="KW-1185">Reference proteome</keyword>
<dbReference type="SUPFAM" id="SSF48452">
    <property type="entry name" value="TPR-like"/>
    <property type="match status" value="1"/>
</dbReference>
<accession>A0A0U3N261</accession>
<dbReference type="Gene3D" id="1.25.40.10">
    <property type="entry name" value="Tetratricopeptide repeat domain"/>
    <property type="match status" value="1"/>
</dbReference>
<gene>
    <name evidence="3" type="ORF">RD2015_3809</name>
</gene>
<dbReference type="PROSITE" id="PS50887">
    <property type="entry name" value="GGDEF"/>
    <property type="match status" value="1"/>
</dbReference>
<dbReference type="FunFam" id="3.30.70.270:FF:000001">
    <property type="entry name" value="Diguanylate cyclase domain protein"/>
    <property type="match status" value="1"/>
</dbReference>
<proteinExistence type="predicted"/>
<evidence type="ECO:0000313" key="3">
    <source>
        <dbReference type="EMBL" id="ALV08260.1"/>
    </source>
</evidence>
<dbReference type="AlphaFoldDB" id="A0A0U3N261"/>
<dbReference type="NCBIfam" id="TIGR00254">
    <property type="entry name" value="GGDEF"/>
    <property type="match status" value="1"/>
</dbReference>
<dbReference type="KEGG" id="rdp:RD2015_3809"/>
<dbReference type="GO" id="GO:0043709">
    <property type="term" value="P:cell adhesion involved in single-species biofilm formation"/>
    <property type="evidence" value="ECO:0007669"/>
    <property type="project" value="TreeGrafter"/>
</dbReference>
<dbReference type="RefSeq" id="WP_058936251.1">
    <property type="nucleotide sequence ID" value="NZ_CP013729.1"/>
</dbReference>
<dbReference type="CDD" id="cd01949">
    <property type="entry name" value="GGDEF"/>
    <property type="match status" value="1"/>
</dbReference>
<dbReference type="SUPFAM" id="SSF55073">
    <property type="entry name" value="Nucleotide cyclase"/>
    <property type="match status" value="1"/>
</dbReference>
<dbReference type="InterPro" id="IPR043128">
    <property type="entry name" value="Rev_trsase/Diguanyl_cyclase"/>
</dbReference>
<dbReference type="InterPro" id="IPR029787">
    <property type="entry name" value="Nucleotide_cyclase"/>
</dbReference>
<dbReference type="Gene3D" id="3.30.70.270">
    <property type="match status" value="1"/>
</dbReference>
<dbReference type="InterPro" id="IPR011990">
    <property type="entry name" value="TPR-like_helical_dom_sf"/>
</dbReference>
<evidence type="ECO:0000313" key="4">
    <source>
        <dbReference type="Proteomes" id="UP000060699"/>
    </source>
</evidence>
<dbReference type="SMART" id="SM00028">
    <property type="entry name" value="TPR"/>
    <property type="match status" value="3"/>
</dbReference>
<dbReference type="InterPro" id="IPR000160">
    <property type="entry name" value="GGDEF_dom"/>
</dbReference>
<dbReference type="EMBL" id="CP013729">
    <property type="protein sequence ID" value="ALV08260.1"/>
    <property type="molecule type" value="Genomic_DNA"/>
</dbReference>
<dbReference type="SMART" id="SM00267">
    <property type="entry name" value="GGDEF"/>
    <property type="match status" value="1"/>
</dbReference>
<protein>
    <recommendedName>
        <fullName evidence="1">diguanylate cyclase</fullName>
        <ecNumber evidence="1">2.7.7.65</ecNumber>
    </recommendedName>
</protein>
<dbReference type="InterPro" id="IPR050469">
    <property type="entry name" value="Diguanylate_Cyclase"/>
</dbReference>
<reference evidence="3 4" key="1">
    <citation type="submission" date="2015-12" db="EMBL/GenBank/DDBJ databases">
        <title>Complete genome of Roseateles depolymerans KCTC 42856.</title>
        <authorList>
            <person name="Kim K.M."/>
        </authorList>
    </citation>
    <scope>NUCLEOTIDE SEQUENCE [LARGE SCALE GENOMIC DNA]</scope>
    <source>
        <strain evidence="3 4">KCTC 42856</strain>
    </source>
</reference>
<dbReference type="OrthoDB" id="23692at2"/>
<organism evidence="3 4">
    <name type="scientific">Roseateles depolymerans</name>
    <dbReference type="NCBI Taxonomy" id="76731"/>
    <lineage>
        <taxon>Bacteria</taxon>
        <taxon>Pseudomonadati</taxon>
        <taxon>Pseudomonadota</taxon>
        <taxon>Betaproteobacteria</taxon>
        <taxon>Burkholderiales</taxon>
        <taxon>Sphaerotilaceae</taxon>
        <taxon>Roseateles</taxon>
    </lineage>
</organism>
<dbReference type="EC" id="2.7.7.65" evidence="1"/>
<evidence type="ECO:0000256" key="1">
    <source>
        <dbReference type="ARBA" id="ARBA00012528"/>
    </source>
</evidence>
<evidence type="ECO:0000256" key="2">
    <source>
        <dbReference type="ARBA" id="ARBA00034247"/>
    </source>
</evidence>
<comment type="catalytic activity">
    <reaction evidence="2">
        <text>2 GTP = 3',3'-c-di-GMP + 2 diphosphate</text>
        <dbReference type="Rhea" id="RHEA:24898"/>
        <dbReference type="ChEBI" id="CHEBI:33019"/>
        <dbReference type="ChEBI" id="CHEBI:37565"/>
        <dbReference type="ChEBI" id="CHEBI:58805"/>
        <dbReference type="EC" id="2.7.7.65"/>
    </reaction>
</comment>
<dbReference type="PANTHER" id="PTHR45138:SF9">
    <property type="entry name" value="DIGUANYLATE CYCLASE DGCM-RELATED"/>
    <property type="match status" value="1"/>
</dbReference>
<dbReference type="InterPro" id="IPR019734">
    <property type="entry name" value="TPR_rpt"/>
</dbReference>
<dbReference type="PANTHER" id="PTHR45138">
    <property type="entry name" value="REGULATORY COMPONENTS OF SENSORY TRANSDUCTION SYSTEM"/>
    <property type="match status" value="1"/>
</dbReference>
<dbReference type="Pfam" id="PF00990">
    <property type="entry name" value="GGDEF"/>
    <property type="match status" value="1"/>
</dbReference>
<dbReference type="GO" id="GO:0052621">
    <property type="term" value="F:diguanylate cyclase activity"/>
    <property type="evidence" value="ECO:0007669"/>
    <property type="project" value="UniProtKB-EC"/>
</dbReference>
<dbReference type="GO" id="GO:1902201">
    <property type="term" value="P:negative regulation of bacterial-type flagellum-dependent cell motility"/>
    <property type="evidence" value="ECO:0007669"/>
    <property type="project" value="TreeGrafter"/>
</dbReference>